<dbReference type="InterPro" id="IPR000209">
    <property type="entry name" value="Peptidase_S8/S53_dom"/>
</dbReference>
<dbReference type="Gene3D" id="3.40.50.200">
    <property type="entry name" value="Peptidase S8/S53 domain"/>
    <property type="match status" value="1"/>
</dbReference>
<keyword evidence="4 6" id="KW-0720">Serine protease</keyword>
<dbReference type="PANTHER" id="PTHR43399:SF4">
    <property type="entry name" value="CELL WALL-ASSOCIATED PROTEASE"/>
    <property type="match status" value="1"/>
</dbReference>
<keyword evidence="2 6" id="KW-0645">Protease</keyword>
<dbReference type="PROSITE" id="PS00137">
    <property type="entry name" value="SUBTILASE_HIS"/>
    <property type="match status" value="1"/>
</dbReference>
<dbReference type="InterPro" id="IPR014756">
    <property type="entry name" value="Ig_E-set"/>
</dbReference>
<sequence>MHRRYRSAAVLAAGVLIATLAPTSSGASAAPAPASIGANSAGRPQVSSVTLVTGDRVRLETFPGGRKAVSVEPASGASQADFTQLEIDKQLYVLPRAALPYIASGKLDRQLFNITSLVKQGYDDAHTSAIPLIARYTGGTNPTSKGAPTGSRKGLVIKSLRGSALKADKKQAGRFWKAIDDDALAKSSAEGGAKNASKNSSSKNSAFKNAAFEGGVEKLWLDAKVHASLDRSTAQIGAPEAWKAGYDGNGATVAVLDTGVDATHPDLAGKLGEARNFTDEPTANDGHGHGTHVASTIAGSGTASGGSRKGVAPGARLLIGKVLDDGGSGSYSAIMGGMDWAAHSGADIVSMSLGGQPTDGTDVLSLVLNGLSEETGTLFVVAAGNTGSDYSVGSPGAAASALTVGAVDRDDKLAPFSSRGPRVGDNGVKPDLTAPGVGIVAARAAGTSMGNPVDVAYTAASGTSMATPHVAGAAAILAGRHPDWSAQQLKDALMSTTRTASDQTVYEQGTGRVDVARSVRQQVRATGTTTFGALAPDAGPRQVSVTYTNDGDAPVSLTLDTTFDKLYGSPAPAGTIGAPAQVTVDAHGTTDVTVTLDAPALPEGVYSGRLTATSADGQAVTHTVLSAVKDPVTHKVTVRGIDRAGQPATVFPLILLGPTGRFDVVQEVPAGQSLTVDVPEGMYYLHGVITQSTEDNVTNSLVVNPHLRVGGATELVLDARKAVPVEIRTPKPAEQRGPMVFSTHWKTGDREFASFFGSGHSGGQLLYVTPTEEFTEGTFEFTSRWQLTAPMLRARAISATAAAGVPVRLLHNSPAVDGVRRLRVVDAGHGRPEDYAALRARGTDVRGTAVLVELEGVEYDEAVTSAARAGAAAAVTTAGGNRYAAATWQPVSQRLPAIGLYASHATAQRLRAPGAVLELKGTPESPYLYDVVQVAQQRVPEHVVHKVGPKNTATVVSRYPDTGGARYVAEDRPSWRPWEGEDVYLSIRSRYVRTGQARTEYLSGPADTRWLHWVNPRNTWAIQAVGTGMFGPLRTYRPGEHATESWYAPVVRPAIPRGVEGLAHRKGDQLTIGIPEFTDTASGHYGYALPRKGADTPYPDETRAVLRRDGEILAEGPRAWGTFPAGGDNGRYQLDLDVKRTSPEGTLSRATSTRWSFTAPRPAEGKESLIPLLQLDYDVATDLQGSAPDSGSFAFGVSARHQDGLTGRSVKGMEVSVSYDDGGHWRAARASARGDGAYRVRVTHPSTARTSGYVTLRVRAWDDAGNEVTQEIERAYALR</sequence>
<dbReference type="SUPFAM" id="SSF81296">
    <property type="entry name" value="E set domains"/>
    <property type="match status" value="1"/>
</dbReference>
<evidence type="ECO:0000256" key="1">
    <source>
        <dbReference type="ARBA" id="ARBA00011073"/>
    </source>
</evidence>
<dbReference type="SUPFAM" id="SSF52743">
    <property type="entry name" value="Subtilisin-like"/>
    <property type="match status" value="1"/>
</dbReference>
<evidence type="ECO:0000313" key="12">
    <source>
        <dbReference type="Proteomes" id="UP000181909"/>
    </source>
</evidence>
<evidence type="ECO:0000313" key="11">
    <source>
        <dbReference type="EMBL" id="SFY17615.1"/>
    </source>
</evidence>
<gene>
    <name evidence="11" type="ORF">SAMN02787144_1012134</name>
</gene>
<dbReference type="Proteomes" id="UP000181909">
    <property type="component" value="Unassembled WGS sequence"/>
</dbReference>
<evidence type="ECO:0000256" key="8">
    <source>
        <dbReference type="SAM" id="MobiDB-lite"/>
    </source>
</evidence>
<feature type="active site" description="Charge relay system" evidence="5 6">
    <location>
        <position position="257"/>
    </location>
</feature>
<dbReference type="InterPro" id="IPR023827">
    <property type="entry name" value="Peptidase_S8_Asp-AS"/>
</dbReference>
<feature type="domain" description="Peptidase S8/S53" evidence="10">
    <location>
        <begin position="248"/>
        <end position="509"/>
    </location>
</feature>
<dbReference type="PROSITE" id="PS00138">
    <property type="entry name" value="SUBTILASE_SER"/>
    <property type="match status" value="1"/>
</dbReference>
<dbReference type="OrthoDB" id="9798386at2"/>
<dbReference type="InterPro" id="IPR051048">
    <property type="entry name" value="Peptidase_S8/S53_subtilisin"/>
</dbReference>
<evidence type="ECO:0000256" key="9">
    <source>
        <dbReference type="SAM" id="SignalP"/>
    </source>
</evidence>
<dbReference type="RefSeq" id="WP_072486831.1">
    <property type="nucleotide sequence ID" value="NZ_CP108276.1"/>
</dbReference>
<accession>A0A1K2D2T6</accession>
<keyword evidence="9" id="KW-0732">Signal</keyword>
<dbReference type="GO" id="GO:0005975">
    <property type="term" value="P:carbohydrate metabolic process"/>
    <property type="evidence" value="ECO:0007669"/>
    <property type="project" value="UniProtKB-ARBA"/>
</dbReference>
<name>A0A1K2D2T6_STRAR</name>
<reference evidence="11 12" key="1">
    <citation type="submission" date="2016-11" db="EMBL/GenBank/DDBJ databases">
        <authorList>
            <person name="Jaros S."/>
            <person name="Januszkiewicz K."/>
            <person name="Wedrychowicz H."/>
        </authorList>
    </citation>
    <scope>NUCLEOTIDE SEQUENCE [LARGE SCALE GENOMIC DNA]</scope>
    <source>
        <strain evidence="11 12">OK807</strain>
    </source>
</reference>
<dbReference type="InterPro" id="IPR036852">
    <property type="entry name" value="Peptidase_S8/S53_dom_sf"/>
</dbReference>
<dbReference type="Pfam" id="PF00082">
    <property type="entry name" value="Peptidase_S8"/>
    <property type="match status" value="1"/>
</dbReference>
<dbReference type="InterPro" id="IPR046450">
    <property type="entry name" value="PA_dom_sf"/>
</dbReference>
<evidence type="ECO:0000256" key="7">
    <source>
        <dbReference type="RuleBase" id="RU003355"/>
    </source>
</evidence>
<dbReference type="PROSITE" id="PS51892">
    <property type="entry name" value="SUBTILASE"/>
    <property type="match status" value="1"/>
</dbReference>
<feature type="active site" description="Charge relay system" evidence="5 6">
    <location>
        <position position="289"/>
    </location>
</feature>
<dbReference type="InterPro" id="IPR023828">
    <property type="entry name" value="Peptidase_S8_Ser-AS"/>
</dbReference>
<evidence type="ECO:0000256" key="6">
    <source>
        <dbReference type="PROSITE-ProRule" id="PRU01240"/>
    </source>
</evidence>
<dbReference type="InterPro" id="IPR015500">
    <property type="entry name" value="Peptidase_S8_subtilisin-rel"/>
</dbReference>
<feature type="chain" id="PRO_5013221902" evidence="9">
    <location>
        <begin position="30"/>
        <end position="1279"/>
    </location>
</feature>
<dbReference type="GO" id="GO:0006508">
    <property type="term" value="P:proteolysis"/>
    <property type="evidence" value="ECO:0007669"/>
    <property type="project" value="UniProtKB-KW"/>
</dbReference>
<dbReference type="PROSITE" id="PS00136">
    <property type="entry name" value="SUBTILASE_ASP"/>
    <property type="match status" value="1"/>
</dbReference>
<dbReference type="Gene3D" id="2.60.40.650">
    <property type="match status" value="1"/>
</dbReference>
<evidence type="ECO:0000259" key="10">
    <source>
        <dbReference type="Pfam" id="PF00082"/>
    </source>
</evidence>
<keyword evidence="3 6" id="KW-0378">Hydrolase</keyword>
<evidence type="ECO:0000256" key="5">
    <source>
        <dbReference type="PIRSR" id="PIRSR615500-1"/>
    </source>
</evidence>
<proteinExistence type="inferred from homology"/>
<protein>
    <submittedName>
        <fullName evidence="11">PA domain-containing protein</fullName>
    </submittedName>
</protein>
<dbReference type="InterPro" id="IPR013783">
    <property type="entry name" value="Ig-like_fold"/>
</dbReference>
<dbReference type="AlphaFoldDB" id="A0A1K2D2T6"/>
<feature type="active site" description="Charge relay system" evidence="5 6">
    <location>
        <position position="464"/>
    </location>
</feature>
<dbReference type="SUPFAM" id="SSF52025">
    <property type="entry name" value="PA domain"/>
    <property type="match status" value="1"/>
</dbReference>
<dbReference type="Gene3D" id="2.60.40.10">
    <property type="entry name" value="Immunoglobulins"/>
    <property type="match status" value="1"/>
</dbReference>
<organism evidence="11 12">
    <name type="scientific">Streptomyces atratus</name>
    <dbReference type="NCBI Taxonomy" id="1893"/>
    <lineage>
        <taxon>Bacteria</taxon>
        <taxon>Bacillati</taxon>
        <taxon>Actinomycetota</taxon>
        <taxon>Actinomycetes</taxon>
        <taxon>Kitasatosporales</taxon>
        <taxon>Streptomycetaceae</taxon>
        <taxon>Streptomyces</taxon>
    </lineage>
</organism>
<dbReference type="InterPro" id="IPR022398">
    <property type="entry name" value="Peptidase_S8_His-AS"/>
</dbReference>
<dbReference type="STRING" id="1893.SAMN02787144_1012134"/>
<dbReference type="PANTHER" id="PTHR43399">
    <property type="entry name" value="SUBTILISIN-RELATED"/>
    <property type="match status" value="1"/>
</dbReference>
<dbReference type="Gene3D" id="3.50.30.30">
    <property type="match status" value="1"/>
</dbReference>
<comment type="similarity">
    <text evidence="1 6 7">Belongs to the peptidase S8 family.</text>
</comment>
<feature type="signal peptide" evidence="9">
    <location>
        <begin position="1"/>
        <end position="29"/>
    </location>
</feature>
<dbReference type="EMBL" id="FPJO01000012">
    <property type="protein sequence ID" value="SFY17615.1"/>
    <property type="molecule type" value="Genomic_DNA"/>
</dbReference>
<evidence type="ECO:0000256" key="3">
    <source>
        <dbReference type="ARBA" id="ARBA00022801"/>
    </source>
</evidence>
<evidence type="ECO:0000256" key="2">
    <source>
        <dbReference type="ARBA" id="ARBA00022670"/>
    </source>
</evidence>
<dbReference type="GO" id="GO:0004252">
    <property type="term" value="F:serine-type endopeptidase activity"/>
    <property type="evidence" value="ECO:0007669"/>
    <property type="project" value="UniProtKB-UniRule"/>
</dbReference>
<evidence type="ECO:0000256" key="4">
    <source>
        <dbReference type="ARBA" id="ARBA00022825"/>
    </source>
</evidence>
<feature type="region of interest" description="Disordered" evidence="8">
    <location>
        <begin position="282"/>
        <end position="308"/>
    </location>
</feature>
<dbReference type="PRINTS" id="PR00723">
    <property type="entry name" value="SUBTILISIN"/>
</dbReference>